<sequence>MTETIDPATGLGQLVRDNPEFASVFESLGIDYCCGGDVPLERACEETDLELRTVLDRLADARSSDSAETDASAESLSELVDDVVETHHDYLRSELPSLERVVRKVARVHGDSHPELRDVESEFLDLKEEVTHHIEDEEENVFPELLKLDSEIPPADADDERIRDAIDHLESEHDAAASSLERIRDLTDGYEIPDDACTSYRNMLDRLQMLESDMHRHVHKENNVLFPEAEERLAAA</sequence>
<organism evidence="6 7">
    <name type="scientific">Halorussus gelatinilyticus</name>
    <dbReference type="NCBI Taxonomy" id="2937524"/>
    <lineage>
        <taxon>Archaea</taxon>
        <taxon>Methanobacteriati</taxon>
        <taxon>Methanobacteriota</taxon>
        <taxon>Stenosarchaea group</taxon>
        <taxon>Halobacteria</taxon>
        <taxon>Halobacteriales</taxon>
        <taxon>Haladaptataceae</taxon>
        <taxon>Halorussus</taxon>
    </lineage>
</organism>
<feature type="domain" description="Hemerythrin-like" evidence="5">
    <location>
        <begin position="82"/>
        <end position="228"/>
    </location>
</feature>
<dbReference type="Gene3D" id="1.20.120.520">
    <property type="entry name" value="nmb1532 protein domain like"/>
    <property type="match status" value="1"/>
</dbReference>
<name>A0A8U0IJP0_9EURY</name>
<evidence type="ECO:0000256" key="4">
    <source>
        <dbReference type="ARBA" id="ARBA00023004"/>
    </source>
</evidence>
<evidence type="ECO:0000256" key="3">
    <source>
        <dbReference type="ARBA" id="ARBA00022723"/>
    </source>
</evidence>
<gene>
    <name evidence="6" type="primary">ric</name>
    <name evidence="6" type="ORF">M0R88_02595</name>
</gene>
<dbReference type="PANTHER" id="PTHR36438:SF1">
    <property type="entry name" value="IRON-SULFUR CLUSTER REPAIR PROTEIN YTFE"/>
    <property type="match status" value="1"/>
</dbReference>
<accession>A0A8U0IJP0</accession>
<keyword evidence="7" id="KW-1185">Reference proteome</keyword>
<evidence type="ECO:0000256" key="1">
    <source>
        <dbReference type="ARBA" id="ARBA00004496"/>
    </source>
</evidence>
<dbReference type="AlphaFoldDB" id="A0A8U0IJP0"/>
<dbReference type="GO" id="GO:0046872">
    <property type="term" value="F:metal ion binding"/>
    <property type="evidence" value="ECO:0007669"/>
    <property type="project" value="UniProtKB-KW"/>
</dbReference>
<evidence type="ECO:0000313" key="7">
    <source>
        <dbReference type="Proteomes" id="UP000830434"/>
    </source>
</evidence>
<dbReference type="RefSeq" id="WP_248655405.1">
    <property type="nucleotide sequence ID" value="NZ_CP096658.1"/>
</dbReference>
<evidence type="ECO:0000313" key="6">
    <source>
        <dbReference type="EMBL" id="UPW00998.1"/>
    </source>
</evidence>
<dbReference type="InterPro" id="IPR012312">
    <property type="entry name" value="Hemerythrin-like"/>
</dbReference>
<dbReference type="GO" id="GO:0005737">
    <property type="term" value="C:cytoplasm"/>
    <property type="evidence" value="ECO:0007669"/>
    <property type="project" value="UniProtKB-SubCell"/>
</dbReference>
<dbReference type="NCBIfam" id="TIGR03652">
    <property type="entry name" value="FeS_repair_RIC"/>
    <property type="match status" value="1"/>
</dbReference>
<dbReference type="Proteomes" id="UP000830434">
    <property type="component" value="Chromosome"/>
</dbReference>
<dbReference type="KEGG" id="haxz:M0R88_02595"/>
<dbReference type="EMBL" id="CP096658">
    <property type="protein sequence ID" value="UPW00998.1"/>
    <property type="molecule type" value="Genomic_DNA"/>
</dbReference>
<dbReference type="InterPro" id="IPR019903">
    <property type="entry name" value="RIC_family"/>
</dbReference>
<dbReference type="PANTHER" id="PTHR36438">
    <property type="entry name" value="IRON-SULFUR CLUSTER REPAIR PROTEIN YTFE"/>
    <property type="match status" value="1"/>
</dbReference>
<reference evidence="6" key="1">
    <citation type="submission" date="2022-04" db="EMBL/GenBank/DDBJ databases">
        <title>Diverse halophilic archaea isolated from saline environments.</title>
        <authorList>
            <person name="Cui H.-L."/>
        </authorList>
    </citation>
    <scope>NUCLEOTIDE SEQUENCE</scope>
    <source>
        <strain evidence="6">XZYJT40</strain>
    </source>
</reference>
<keyword evidence="4" id="KW-0408">Iron</keyword>
<protein>
    <submittedName>
        <fullName evidence="6">Iron-sulfur cluster repair di-iron protein</fullName>
    </submittedName>
</protein>
<proteinExistence type="predicted"/>
<comment type="subcellular location">
    <subcellularLocation>
        <location evidence="1">Cytoplasm</location>
    </subcellularLocation>
</comment>
<dbReference type="Pfam" id="PF04405">
    <property type="entry name" value="ScdA_N"/>
    <property type="match status" value="1"/>
</dbReference>
<evidence type="ECO:0000259" key="5">
    <source>
        <dbReference type="Pfam" id="PF01814"/>
    </source>
</evidence>
<keyword evidence="3" id="KW-0479">Metal-binding</keyword>
<keyword evidence="2" id="KW-0963">Cytoplasm</keyword>
<evidence type="ECO:0000256" key="2">
    <source>
        <dbReference type="ARBA" id="ARBA00022490"/>
    </source>
</evidence>
<dbReference type="GeneID" id="72188708"/>
<dbReference type="Pfam" id="PF01814">
    <property type="entry name" value="Hemerythrin"/>
    <property type="match status" value="1"/>
</dbReference>